<dbReference type="Proteomes" id="UP000678228">
    <property type="component" value="Unassembled WGS sequence"/>
</dbReference>
<feature type="domain" description="Tetrapyrrole methylase" evidence="10">
    <location>
        <begin position="6"/>
        <end position="217"/>
    </location>
</feature>
<evidence type="ECO:0000256" key="2">
    <source>
        <dbReference type="ARBA" id="ARBA00012162"/>
    </source>
</evidence>
<dbReference type="SUPFAM" id="SSF69618">
    <property type="entry name" value="HemD-like"/>
    <property type="match status" value="1"/>
</dbReference>
<dbReference type="EC" id="2.1.1.107" evidence="2"/>
<evidence type="ECO:0000256" key="6">
    <source>
        <dbReference type="ARBA" id="ARBA00022691"/>
    </source>
</evidence>
<dbReference type="Gene3D" id="3.30.950.10">
    <property type="entry name" value="Methyltransferase, Cobalt-precorrin-4 Transmethylase, Domain 2"/>
    <property type="match status" value="1"/>
</dbReference>
<evidence type="ECO:0000256" key="3">
    <source>
        <dbReference type="ARBA" id="ARBA00018323"/>
    </source>
</evidence>
<evidence type="ECO:0000256" key="8">
    <source>
        <dbReference type="ARBA" id="ARBA00079776"/>
    </source>
</evidence>
<evidence type="ECO:0000259" key="10">
    <source>
        <dbReference type="Pfam" id="PF00590"/>
    </source>
</evidence>
<dbReference type="FunFam" id="3.30.950.10:FF:000001">
    <property type="entry name" value="Siroheme synthase"/>
    <property type="match status" value="1"/>
</dbReference>
<dbReference type="InterPro" id="IPR000878">
    <property type="entry name" value="4pyrrol_Mease"/>
</dbReference>
<dbReference type="SUPFAM" id="SSF53790">
    <property type="entry name" value="Tetrapyrrole methylase"/>
    <property type="match status" value="1"/>
</dbReference>
<protein>
    <recommendedName>
        <fullName evidence="3">Uroporphyrinogen-III C-methyltransferase</fullName>
        <ecNumber evidence="2">2.1.1.107</ecNumber>
    </recommendedName>
    <alternativeName>
        <fullName evidence="8">Uroporphyrinogen III methylase</fullName>
    </alternativeName>
</protein>
<dbReference type="InterPro" id="IPR003043">
    <property type="entry name" value="Uropor_MeTrfase_CS"/>
</dbReference>
<evidence type="ECO:0000256" key="1">
    <source>
        <dbReference type="ARBA" id="ARBA00005879"/>
    </source>
</evidence>
<dbReference type="CDD" id="cd11642">
    <property type="entry name" value="SUMT"/>
    <property type="match status" value="1"/>
</dbReference>
<dbReference type="GO" id="GO:0004851">
    <property type="term" value="F:uroporphyrin-III C-methyltransferase activity"/>
    <property type="evidence" value="ECO:0007669"/>
    <property type="project" value="UniProtKB-EC"/>
</dbReference>
<dbReference type="Pfam" id="PF00590">
    <property type="entry name" value="TP_methylase"/>
    <property type="match status" value="1"/>
</dbReference>
<dbReference type="PANTHER" id="PTHR45790:SF3">
    <property type="entry name" value="S-ADENOSYL-L-METHIONINE-DEPENDENT UROPORPHYRINOGEN III METHYLTRANSFERASE, CHLOROPLASTIC"/>
    <property type="match status" value="1"/>
</dbReference>
<evidence type="ECO:0000259" key="11">
    <source>
        <dbReference type="Pfam" id="PF02602"/>
    </source>
</evidence>
<evidence type="ECO:0000256" key="4">
    <source>
        <dbReference type="ARBA" id="ARBA00022603"/>
    </source>
</evidence>
<dbReference type="PROSITE" id="PS00840">
    <property type="entry name" value="SUMT_2"/>
    <property type="match status" value="1"/>
</dbReference>
<proteinExistence type="inferred from homology"/>
<dbReference type="NCBIfam" id="NF004790">
    <property type="entry name" value="PRK06136.1"/>
    <property type="match status" value="1"/>
</dbReference>
<dbReference type="InterPro" id="IPR014776">
    <property type="entry name" value="4pyrrole_Mease_sub2"/>
</dbReference>
<keyword evidence="13" id="KW-1185">Reference proteome</keyword>
<evidence type="ECO:0000256" key="9">
    <source>
        <dbReference type="RuleBase" id="RU003960"/>
    </source>
</evidence>
<keyword evidence="6" id="KW-0949">S-adenosyl-L-methionine</keyword>
<dbReference type="GO" id="GO:0004852">
    <property type="term" value="F:uroporphyrinogen-III synthase activity"/>
    <property type="evidence" value="ECO:0007669"/>
    <property type="project" value="InterPro"/>
</dbReference>
<comment type="similarity">
    <text evidence="1 9">Belongs to the precorrin methyltransferase family.</text>
</comment>
<dbReference type="PROSITE" id="PS00839">
    <property type="entry name" value="SUMT_1"/>
    <property type="match status" value="1"/>
</dbReference>
<dbReference type="Gene3D" id="3.40.50.10090">
    <property type="match status" value="2"/>
</dbReference>
<accession>A0A940WVP1</accession>
<keyword evidence="5 9" id="KW-0808">Transferase</keyword>
<reference evidence="12" key="1">
    <citation type="submission" date="2021-03" db="EMBL/GenBank/DDBJ databases">
        <title>Bacillus suaedae sp. nov., isolated from Suaeda aralocaspica.</title>
        <authorList>
            <person name="Lei R.F.R."/>
        </authorList>
    </citation>
    <scope>NUCLEOTIDE SEQUENCE</scope>
    <source>
        <strain evidence="12">YZJH907-2</strain>
    </source>
</reference>
<dbReference type="RefSeq" id="WP_210596879.1">
    <property type="nucleotide sequence ID" value="NZ_JAGKSQ010000003.1"/>
</dbReference>
<dbReference type="Pfam" id="PF02602">
    <property type="entry name" value="HEM4"/>
    <property type="match status" value="1"/>
</dbReference>
<dbReference type="FunFam" id="3.40.1010.10:FF:000001">
    <property type="entry name" value="Siroheme synthase"/>
    <property type="match status" value="1"/>
</dbReference>
<evidence type="ECO:0000256" key="7">
    <source>
        <dbReference type="ARBA" id="ARBA00023244"/>
    </source>
</evidence>
<dbReference type="GO" id="GO:0019354">
    <property type="term" value="P:siroheme biosynthetic process"/>
    <property type="evidence" value="ECO:0007669"/>
    <property type="project" value="InterPro"/>
</dbReference>
<dbReference type="InterPro" id="IPR006366">
    <property type="entry name" value="CobA/CysG_C"/>
</dbReference>
<gene>
    <name evidence="12" type="primary">cobA</name>
    <name evidence="12" type="ORF">J7W16_08545</name>
</gene>
<evidence type="ECO:0000256" key="5">
    <source>
        <dbReference type="ARBA" id="ARBA00022679"/>
    </source>
</evidence>
<dbReference type="InterPro" id="IPR014777">
    <property type="entry name" value="4pyrrole_Mease_sub1"/>
</dbReference>
<feature type="domain" description="Tetrapyrrole biosynthesis uroporphyrinogen III synthase" evidence="11">
    <location>
        <begin position="398"/>
        <end position="477"/>
    </location>
</feature>
<dbReference type="AlphaFoldDB" id="A0A940WVP1"/>
<sequence>MREGYVYLVGAGPGDIRLMTVKGQQCLRIADVVLYDRLVNPLLLEETKPGAELVYCGKLPDRHLLRQEAINDLLVKYALEGKVVVRLKGGDPSVFGRVGEEAEALEAVGISYEIVPGITAGIGAATYAGIPVTHREHGASFAIITGHDKSPNGQPLIDWAGVATGVDTIAFYMGVKNLPYICEQLIAHGRKPDTPVILIQWGTLGKQKTLSGTLETIAEIVREKKFSNPAITLVGDVAKLRTKESWFERQLLFGKQLLFGRTSEGASSIAEHLRQSGADVFEFPRFQTTEMELELSEDIRDYDEIVFHSPTSVSWFFKQLSKQKIDVRSLKATFYGASIKSRRAIESFACLAFPNNEMIKEGKCLVVGPQSLTMNEDRTKIYGEHDFLISHEEKVVKQSNWTCRRLLDEDRIDTIIFPSAESVYVITEQMKDCEQTPLQLSERAKIICFGPLSKKAAEKCGYKVDLCLTEPSEEALMEALQTNESR</sequence>
<keyword evidence="7" id="KW-0627">Porphyrin biosynthesis</keyword>
<dbReference type="NCBIfam" id="TIGR01469">
    <property type="entry name" value="cobA_cysG_Cterm"/>
    <property type="match status" value="1"/>
</dbReference>
<evidence type="ECO:0000313" key="13">
    <source>
        <dbReference type="Proteomes" id="UP000678228"/>
    </source>
</evidence>
<dbReference type="Gene3D" id="3.40.1010.10">
    <property type="entry name" value="Cobalt-precorrin-4 Transmethylase, Domain 1"/>
    <property type="match status" value="1"/>
</dbReference>
<dbReference type="InterPro" id="IPR035996">
    <property type="entry name" value="4pyrrol_Methylase_sf"/>
</dbReference>
<name>A0A940WVP1_9BACI</name>
<keyword evidence="4 9" id="KW-0489">Methyltransferase</keyword>
<dbReference type="InterPro" id="IPR050161">
    <property type="entry name" value="Siro_Cobalamin_biosynth"/>
</dbReference>
<dbReference type="EMBL" id="JAGKSQ010000003">
    <property type="protein sequence ID" value="MBP3951183.1"/>
    <property type="molecule type" value="Genomic_DNA"/>
</dbReference>
<dbReference type="InterPro" id="IPR003754">
    <property type="entry name" value="4pyrrol_synth_uPrphyn_synth"/>
</dbReference>
<comment type="caution">
    <text evidence="12">The sequence shown here is derived from an EMBL/GenBank/DDBJ whole genome shotgun (WGS) entry which is preliminary data.</text>
</comment>
<organism evidence="12 13">
    <name type="scientific">Halalkalibacter suaedae</name>
    <dbReference type="NCBI Taxonomy" id="2822140"/>
    <lineage>
        <taxon>Bacteria</taxon>
        <taxon>Bacillati</taxon>
        <taxon>Bacillota</taxon>
        <taxon>Bacilli</taxon>
        <taxon>Bacillales</taxon>
        <taxon>Bacillaceae</taxon>
        <taxon>Halalkalibacter</taxon>
    </lineage>
</organism>
<dbReference type="PANTHER" id="PTHR45790">
    <property type="entry name" value="SIROHEME SYNTHASE-RELATED"/>
    <property type="match status" value="1"/>
</dbReference>
<dbReference type="InterPro" id="IPR036108">
    <property type="entry name" value="4pyrrol_syn_uPrphyn_synt_sf"/>
</dbReference>
<dbReference type="GO" id="GO:0032259">
    <property type="term" value="P:methylation"/>
    <property type="evidence" value="ECO:0007669"/>
    <property type="project" value="UniProtKB-KW"/>
</dbReference>
<evidence type="ECO:0000313" key="12">
    <source>
        <dbReference type="EMBL" id="MBP3951183.1"/>
    </source>
</evidence>